<evidence type="ECO:0000313" key="2">
    <source>
        <dbReference type="EMBL" id="MFC5410222.1"/>
    </source>
</evidence>
<evidence type="ECO:0000256" key="1">
    <source>
        <dbReference type="SAM" id="Phobius"/>
    </source>
</evidence>
<keyword evidence="1" id="KW-1133">Transmembrane helix</keyword>
<feature type="transmembrane region" description="Helical" evidence="1">
    <location>
        <begin position="292"/>
        <end position="311"/>
    </location>
</feature>
<feature type="transmembrane region" description="Helical" evidence="1">
    <location>
        <begin position="217"/>
        <end position="239"/>
    </location>
</feature>
<reference evidence="3" key="1">
    <citation type="journal article" date="2019" name="Int. J. Syst. Evol. Microbiol.">
        <title>The Global Catalogue of Microorganisms (GCM) 10K type strain sequencing project: providing services to taxonomists for standard genome sequencing and annotation.</title>
        <authorList>
            <consortium name="The Broad Institute Genomics Platform"/>
            <consortium name="The Broad Institute Genome Sequencing Center for Infectious Disease"/>
            <person name="Wu L."/>
            <person name="Ma J."/>
        </authorList>
    </citation>
    <scope>NUCLEOTIDE SEQUENCE [LARGE SCALE GENOMIC DNA]</scope>
    <source>
        <strain evidence="3">CCUG 55250</strain>
    </source>
</reference>
<proteinExistence type="predicted"/>
<feature type="transmembrane region" description="Helical" evidence="1">
    <location>
        <begin position="43"/>
        <end position="64"/>
    </location>
</feature>
<sequence length="434" mass="47814">MTTKSILRHPVLFVLFGGIAAFCTYACMYAFRKGITAVLFEGMSYAGINYKIWLITAQVLGYAVSKRIGVKVVSEMKPGQRAMYVLLFIGLSELALLGFALVPPPYNIVFLFLNGLPLGMVYGIMLGFLEGRRQTDGLVAGLTASFIFASGFVKTVALTIKTAWGISEFWLPFVTGLLFVVPLLLSVWMMTRLPAPSAEDRALRTERQPMNQPERRHFLQTFSVGLTTLIVSYVLLSALRDFRDNFAPEILSAVGISNPAVFTKTETIVAVGILVVMGALQGVKDNFLAFRLINIVMLLAAVLIGVSTWFFQQGSLAPGAWFTLVGLGLYGAYVPCNGLYFERLVASFRYVSTVGFIVTLADFYGYMGSVAVTLYKNFGQPNISFLDFFVYSAYIVAIVYGILVVVSFGYFQRKYKSVVSQRLAESINPGRPAI</sequence>
<gene>
    <name evidence="2" type="ORF">ACFPMF_12930</name>
</gene>
<accession>A0ABW0ICN1</accession>
<dbReference type="InterPro" id="IPR036259">
    <property type="entry name" value="MFS_trans_sf"/>
</dbReference>
<dbReference type="Pfam" id="PF18943">
    <property type="entry name" value="DUF5690"/>
    <property type="match status" value="1"/>
</dbReference>
<feature type="transmembrane region" description="Helical" evidence="1">
    <location>
        <begin position="317"/>
        <end position="336"/>
    </location>
</feature>
<feature type="transmembrane region" description="Helical" evidence="1">
    <location>
        <begin position="259"/>
        <end position="280"/>
    </location>
</feature>
<keyword evidence="3" id="KW-1185">Reference proteome</keyword>
<feature type="transmembrane region" description="Helical" evidence="1">
    <location>
        <begin position="388"/>
        <end position="411"/>
    </location>
</feature>
<feature type="transmembrane region" description="Helical" evidence="1">
    <location>
        <begin position="169"/>
        <end position="191"/>
    </location>
</feature>
<feature type="transmembrane region" description="Helical" evidence="1">
    <location>
        <begin position="348"/>
        <end position="368"/>
    </location>
</feature>
<feature type="transmembrane region" description="Helical" evidence="1">
    <location>
        <begin position="108"/>
        <end position="129"/>
    </location>
</feature>
<keyword evidence="1" id="KW-0812">Transmembrane</keyword>
<comment type="caution">
    <text evidence="2">The sequence shown here is derived from an EMBL/GenBank/DDBJ whole genome shotgun (WGS) entry which is preliminary data.</text>
</comment>
<dbReference type="EMBL" id="JBHSMA010000003">
    <property type="protein sequence ID" value="MFC5410222.1"/>
    <property type="molecule type" value="Genomic_DNA"/>
</dbReference>
<feature type="transmembrane region" description="Helical" evidence="1">
    <location>
        <begin position="84"/>
        <end position="102"/>
    </location>
</feature>
<dbReference type="Proteomes" id="UP001596106">
    <property type="component" value="Unassembled WGS sequence"/>
</dbReference>
<name>A0ABW0ICN1_9BACT</name>
<evidence type="ECO:0000313" key="3">
    <source>
        <dbReference type="Proteomes" id="UP001596106"/>
    </source>
</evidence>
<dbReference type="SUPFAM" id="SSF103473">
    <property type="entry name" value="MFS general substrate transporter"/>
    <property type="match status" value="1"/>
</dbReference>
<organism evidence="2 3">
    <name type="scientific">Larkinella bovis</name>
    <dbReference type="NCBI Taxonomy" id="683041"/>
    <lineage>
        <taxon>Bacteria</taxon>
        <taxon>Pseudomonadati</taxon>
        <taxon>Bacteroidota</taxon>
        <taxon>Cytophagia</taxon>
        <taxon>Cytophagales</taxon>
        <taxon>Spirosomataceae</taxon>
        <taxon>Larkinella</taxon>
    </lineage>
</organism>
<dbReference type="InterPro" id="IPR043745">
    <property type="entry name" value="DUF5690"/>
</dbReference>
<keyword evidence="1" id="KW-0472">Membrane</keyword>
<feature type="transmembrane region" description="Helical" evidence="1">
    <location>
        <begin position="12"/>
        <end position="31"/>
    </location>
</feature>
<feature type="transmembrane region" description="Helical" evidence="1">
    <location>
        <begin position="138"/>
        <end position="157"/>
    </location>
</feature>
<protein>
    <submittedName>
        <fullName evidence="2">DUF5690 family protein</fullName>
    </submittedName>
</protein>
<dbReference type="RefSeq" id="WP_379845418.1">
    <property type="nucleotide sequence ID" value="NZ_JBHSMA010000003.1"/>
</dbReference>